<sequence>MALITSIFYVVANINFAYYLVSAQSFTASPSSSWQNTTISSSHETRIQLASDALDVALSHITNSNGIFNSK</sequence>
<dbReference type="EMBL" id="JBANRG010000042">
    <property type="protein sequence ID" value="KAK7446985.1"/>
    <property type="molecule type" value="Genomic_DNA"/>
</dbReference>
<dbReference type="Proteomes" id="UP001498398">
    <property type="component" value="Unassembled WGS sequence"/>
</dbReference>
<keyword evidence="2" id="KW-1185">Reference proteome</keyword>
<name>A0ABR1J5M9_9AGAR</name>
<protein>
    <submittedName>
        <fullName evidence="1">Uncharacterized protein</fullName>
    </submittedName>
</protein>
<evidence type="ECO:0000313" key="1">
    <source>
        <dbReference type="EMBL" id="KAK7446985.1"/>
    </source>
</evidence>
<organism evidence="1 2">
    <name type="scientific">Marasmiellus scandens</name>
    <dbReference type="NCBI Taxonomy" id="2682957"/>
    <lineage>
        <taxon>Eukaryota</taxon>
        <taxon>Fungi</taxon>
        <taxon>Dikarya</taxon>
        <taxon>Basidiomycota</taxon>
        <taxon>Agaricomycotina</taxon>
        <taxon>Agaricomycetes</taxon>
        <taxon>Agaricomycetidae</taxon>
        <taxon>Agaricales</taxon>
        <taxon>Marasmiineae</taxon>
        <taxon>Omphalotaceae</taxon>
        <taxon>Marasmiellus</taxon>
    </lineage>
</organism>
<gene>
    <name evidence="1" type="ORF">VKT23_014197</name>
</gene>
<reference evidence="1 2" key="1">
    <citation type="submission" date="2024-01" db="EMBL/GenBank/DDBJ databases">
        <title>A draft genome for the cacao thread blight pathogen Marasmiellus scandens.</title>
        <authorList>
            <person name="Baruah I.K."/>
            <person name="Leung J."/>
            <person name="Bukari Y."/>
            <person name="Amoako-Attah I."/>
            <person name="Meinhardt L.W."/>
            <person name="Bailey B.A."/>
            <person name="Cohen S.P."/>
        </authorList>
    </citation>
    <scope>NUCLEOTIDE SEQUENCE [LARGE SCALE GENOMIC DNA]</scope>
    <source>
        <strain evidence="1 2">GH-19</strain>
    </source>
</reference>
<evidence type="ECO:0000313" key="2">
    <source>
        <dbReference type="Proteomes" id="UP001498398"/>
    </source>
</evidence>
<accession>A0ABR1J5M9</accession>
<proteinExistence type="predicted"/>
<comment type="caution">
    <text evidence="1">The sequence shown here is derived from an EMBL/GenBank/DDBJ whole genome shotgun (WGS) entry which is preliminary data.</text>
</comment>